<dbReference type="AlphaFoldDB" id="A0A1F4WJP9"/>
<feature type="signal peptide" evidence="1">
    <location>
        <begin position="1"/>
        <end position="28"/>
    </location>
</feature>
<proteinExistence type="predicted"/>
<protein>
    <recommendedName>
        <fullName evidence="4">CARDB domain-containing protein</fullName>
    </recommendedName>
</protein>
<comment type="caution">
    <text evidence="2">The sequence shown here is derived from an EMBL/GenBank/DDBJ whole genome shotgun (WGS) entry which is preliminary data.</text>
</comment>
<organism evidence="2 3">
    <name type="scientific">candidate division WWE3 bacterium RIFOXYC1_FULL_39_7</name>
    <dbReference type="NCBI Taxonomy" id="1802643"/>
    <lineage>
        <taxon>Bacteria</taxon>
        <taxon>Katanobacteria</taxon>
    </lineage>
</organism>
<reference evidence="2 3" key="1">
    <citation type="journal article" date="2016" name="Nat. Commun.">
        <title>Thousands of microbial genomes shed light on interconnected biogeochemical processes in an aquifer system.</title>
        <authorList>
            <person name="Anantharaman K."/>
            <person name="Brown C.T."/>
            <person name="Hug L.A."/>
            <person name="Sharon I."/>
            <person name="Castelle C.J."/>
            <person name="Probst A.J."/>
            <person name="Thomas B.C."/>
            <person name="Singh A."/>
            <person name="Wilkins M.J."/>
            <person name="Karaoz U."/>
            <person name="Brodie E.L."/>
            <person name="Williams K.H."/>
            <person name="Hubbard S.S."/>
            <person name="Banfield J.F."/>
        </authorList>
    </citation>
    <scope>NUCLEOTIDE SEQUENCE [LARGE SCALE GENOMIC DNA]</scope>
</reference>
<feature type="chain" id="PRO_5009515076" description="CARDB domain-containing protein" evidence="1">
    <location>
        <begin position="29"/>
        <end position="243"/>
    </location>
</feature>
<evidence type="ECO:0008006" key="4">
    <source>
        <dbReference type="Google" id="ProtNLM"/>
    </source>
</evidence>
<dbReference type="Proteomes" id="UP000179113">
    <property type="component" value="Unassembled WGS sequence"/>
</dbReference>
<dbReference type="EMBL" id="MEWA01000019">
    <property type="protein sequence ID" value="OGC69558.1"/>
    <property type="molecule type" value="Genomic_DNA"/>
</dbReference>
<evidence type="ECO:0000313" key="2">
    <source>
        <dbReference type="EMBL" id="OGC69558.1"/>
    </source>
</evidence>
<evidence type="ECO:0000313" key="3">
    <source>
        <dbReference type="Proteomes" id="UP000179113"/>
    </source>
</evidence>
<keyword evidence="1" id="KW-0732">Signal</keyword>
<evidence type="ECO:0000256" key="1">
    <source>
        <dbReference type="SAM" id="SignalP"/>
    </source>
</evidence>
<gene>
    <name evidence="2" type="ORF">A2415_03210</name>
</gene>
<dbReference type="PROSITE" id="PS51257">
    <property type="entry name" value="PROKAR_LIPOPROTEIN"/>
    <property type="match status" value="1"/>
</dbReference>
<name>A0A1F4WJP9_UNCKA</name>
<accession>A0A1F4WJP9</accession>
<sequence length="243" mass="26194">MLTKKFGFTLSVCLILVLVAACSSPSVATSVPRVLPTKPVFNVPVATLRVPTLAVPAVEPTVDITVVNNSGKNLCWIYLVAPGSTDFENVLYNVNFVDTGTSAVIEDVKVGYYDVHGLTCSFTDVSKGFNLAMDAQHSVLTLPPIAEISAEDQLAGATVSLVIVNVTATDICSVGLTRPGDLTVILGFYEWKDTPIGLAESHIVKGIKPGIYDITLFDCLKFPLVHVNNTELRYLEHTIRVTR</sequence>